<dbReference type="Proteomes" id="UP000807769">
    <property type="component" value="Unassembled WGS sequence"/>
</dbReference>
<feature type="region of interest" description="Disordered" evidence="1">
    <location>
        <begin position="1"/>
        <end position="42"/>
    </location>
</feature>
<comment type="caution">
    <text evidence="2">The sequence shown here is derived from an EMBL/GenBank/DDBJ whole genome shotgun (WGS) entry which is preliminary data.</text>
</comment>
<evidence type="ECO:0000313" key="2">
    <source>
        <dbReference type="EMBL" id="KAG1817292.1"/>
    </source>
</evidence>
<dbReference type="GeneID" id="64629569"/>
<dbReference type="RefSeq" id="XP_041193711.1">
    <property type="nucleotide sequence ID" value="XM_041335552.1"/>
</dbReference>
<evidence type="ECO:0000256" key="1">
    <source>
        <dbReference type="SAM" id="MobiDB-lite"/>
    </source>
</evidence>
<proteinExistence type="predicted"/>
<evidence type="ECO:0000313" key="3">
    <source>
        <dbReference type="Proteomes" id="UP000807769"/>
    </source>
</evidence>
<gene>
    <name evidence="2" type="ORF">BJ212DRAFT_1352249</name>
</gene>
<protein>
    <submittedName>
        <fullName evidence="2">Uncharacterized protein</fullName>
    </submittedName>
</protein>
<name>A0A9P7ECE0_9AGAM</name>
<keyword evidence="3" id="KW-1185">Reference proteome</keyword>
<dbReference type="OrthoDB" id="2658429at2759"/>
<sequence length="75" mass="8011">MTCSGLTQALHAQGNHAANSSPTSGNLNHQPTLRSIDSGDDLSNYRITCNIDAACYRDDKEITTNADVVLNLGFT</sequence>
<organism evidence="2 3">
    <name type="scientific">Suillus subaureus</name>
    <dbReference type="NCBI Taxonomy" id="48587"/>
    <lineage>
        <taxon>Eukaryota</taxon>
        <taxon>Fungi</taxon>
        <taxon>Dikarya</taxon>
        <taxon>Basidiomycota</taxon>
        <taxon>Agaricomycotina</taxon>
        <taxon>Agaricomycetes</taxon>
        <taxon>Agaricomycetidae</taxon>
        <taxon>Boletales</taxon>
        <taxon>Suillineae</taxon>
        <taxon>Suillaceae</taxon>
        <taxon>Suillus</taxon>
    </lineage>
</organism>
<accession>A0A9P7ECE0</accession>
<reference evidence="2" key="1">
    <citation type="journal article" date="2020" name="New Phytol.">
        <title>Comparative genomics reveals dynamic genome evolution in host specialist ectomycorrhizal fungi.</title>
        <authorList>
            <person name="Lofgren L.A."/>
            <person name="Nguyen N.H."/>
            <person name="Vilgalys R."/>
            <person name="Ruytinx J."/>
            <person name="Liao H.L."/>
            <person name="Branco S."/>
            <person name="Kuo A."/>
            <person name="LaButti K."/>
            <person name="Lipzen A."/>
            <person name="Andreopoulos W."/>
            <person name="Pangilinan J."/>
            <person name="Riley R."/>
            <person name="Hundley H."/>
            <person name="Na H."/>
            <person name="Barry K."/>
            <person name="Grigoriev I.V."/>
            <person name="Stajich J.E."/>
            <person name="Kennedy P.G."/>
        </authorList>
    </citation>
    <scope>NUCLEOTIDE SEQUENCE</scope>
    <source>
        <strain evidence="2">MN1</strain>
    </source>
</reference>
<dbReference type="EMBL" id="JABBWG010000014">
    <property type="protein sequence ID" value="KAG1817292.1"/>
    <property type="molecule type" value="Genomic_DNA"/>
</dbReference>
<feature type="compositionally biased region" description="Polar residues" evidence="1">
    <location>
        <begin position="16"/>
        <end position="35"/>
    </location>
</feature>
<dbReference type="AlphaFoldDB" id="A0A9P7ECE0"/>